<dbReference type="InterPro" id="IPR036388">
    <property type="entry name" value="WH-like_DNA-bd_sf"/>
</dbReference>
<dbReference type="GO" id="GO:0045892">
    <property type="term" value="P:negative regulation of DNA-templated transcription"/>
    <property type="evidence" value="ECO:0007669"/>
    <property type="project" value="InterPro"/>
</dbReference>
<gene>
    <name evidence="5" type="ORF">SAMN04488057_101197</name>
</gene>
<comment type="similarity">
    <text evidence="1">Belongs to the BlaI transcriptional regulatory family.</text>
</comment>
<evidence type="ECO:0000256" key="2">
    <source>
        <dbReference type="ARBA" id="ARBA00023015"/>
    </source>
</evidence>
<dbReference type="EMBL" id="FRCY01000001">
    <property type="protein sequence ID" value="SHM35963.1"/>
    <property type="molecule type" value="Genomic_DNA"/>
</dbReference>
<organism evidence="5 6">
    <name type="scientific">Cyclobacterium lianum</name>
    <dbReference type="NCBI Taxonomy" id="388280"/>
    <lineage>
        <taxon>Bacteria</taxon>
        <taxon>Pseudomonadati</taxon>
        <taxon>Bacteroidota</taxon>
        <taxon>Cytophagia</taxon>
        <taxon>Cytophagales</taxon>
        <taxon>Cyclobacteriaceae</taxon>
        <taxon>Cyclobacterium</taxon>
    </lineage>
</organism>
<proteinExistence type="inferred from homology"/>
<dbReference type="STRING" id="388280.SAMN04488057_101197"/>
<dbReference type="OrthoDB" id="279010at2"/>
<dbReference type="PIRSF" id="PIRSF019455">
    <property type="entry name" value="CopR_AtkY"/>
    <property type="match status" value="1"/>
</dbReference>
<evidence type="ECO:0000313" key="5">
    <source>
        <dbReference type="EMBL" id="SHM35963.1"/>
    </source>
</evidence>
<dbReference type="InterPro" id="IPR005650">
    <property type="entry name" value="BlaI_family"/>
</dbReference>
<dbReference type="Gene3D" id="1.10.4040.10">
    <property type="entry name" value="Penicillinase repressor domain"/>
    <property type="match status" value="1"/>
</dbReference>
<evidence type="ECO:0000313" key="6">
    <source>
        <dbReference type="Proteomes" id="UP000184513"/>
    </source>
</evidence>
<dbReference type="SUPFAM" id="SSF46785">
    <property type="entry name" value="Winged helix' DNA-binding domain"/>
    <property type="match status" value="1"/>
</dbReference>
<dbReference type="GO" id="GO:0003677">
    <property type="term" value="F:DNA binding"/>
    <property type="evidence" value="ECO:0007669"/>
    <property type="project" value="UniProtKB-KW"/>
</dbReference>
<dbReference type="AlphaFoldDB" id="A0A1M7I5Z9"/>
<protein>
    <submittedName>
        <fullName evidence="5">Predicted transcriptional regulator</fullName>
    </submittedName>
</protein>
<keyword evidence="6" id="KW-1185">Reference proteome</keyword>
<accession>A0A1M7I5Z9</accession>
<dbReference type="Gene3D" id="1.10.10.10">
    <property type="entry name" value="Winged helix-like DNA-binding domain superfamily/Winged helix DNA-binding domain"/>
    <property type="match status" value="1"/>
</dbReference>
<dbReference type="Proteomes" id="UP000184513">
    <property type="component" value="Unassembled WGS sequence"/>
</dbReference>
<keyword evidence="2" id="KW-0805">Transcription regulation</keyword>
<evidence type="ECO:0000256" key="3">
    <source>
        <dbReference type="ARBA" id="ARBA00023125"/>
    </source>
</evidence>
<name>A0A1M7I5Z9_9BACT</name>
<evidence type="ECO:0000256" key="4">
    <source>
        <dbReference type="ARBA" id="ARBA00023163"/>
    </source>
</evidence>
<dbReference type="Pfam" id="PF03965">
    <property type="entry name" value="Penicillinase_R"/>
    <property type="match status" value="1"/>
</dbReference>
<evidence type="ECO:0000256" key="1">
    <source>
        <dbReference type="ARBA" id="ARBA00011046"/>
    </source>
</evidence>
<sequence length="125" mass="14229">MQEKPTAAELEVLAIIWDLGEASVRDVHEKLALDKETGYTTTLKIMQNMYAKGLLSRDEQKKRHVYRAEVSQKDTQQSLVKSFISKTFGGSAKKLVMQALGQSDPSREEIEEIRAFLDKIENKRS</sequence>
<dbReference type="InterPro" id="IPR036390">
    <property type="entry name" value="WH_DNA-bd_sf"/>
</dbReference>
<reference evidence="5 6" key="1">
    <citation type="submission" date="2016-11" db="EMBL/GenBank/DDBJ databases">
        <authorList>
            <person name="Jaros S."/>
            <person name="Januszkiewicz K."/>
            <person name="Wedrychowicz H."/>
        </authorList>
    </citation>
    <scope>NUCLEOTIDE SEQUENCE [LARGE SCALE GENOMIC DNA]</scope>
    <source>
        <strain evidence="5 6">CGMCC 1.6102</strain>
    </source>
</reference>
<dbReference type="RefSeq" id="WP_073090339.1">
    <property type="nucleotide sequence ID" value="NZ_FRCY01000001.1"/>
</dbReference>
<keyword evidence="4" id="KW-0804">Transcription</keyword>
<keyword evidence="3" id="KW-0238">DNA-binding</keyword>